<dbReference type="InterPro" id="IPR011260">
    <property type="entry name" value="RNAP_asu_C"/>
</dbReference>
<protein>
    <recommendedName>
        <fullName evidence="3">DNA-directed RNA polymerase subunit alpha</fullName>
        <ecNumber evidence="2">2.7.7.6</ecNumber>
    </recommendedName>
    <alternativeName>
        <fullName evidence="9">RNA polymerase subunit alpha</fullName>
    </alternativeName>
    <alternativeName>
        <fullName evidence="8">Transcriptase subunit alpha</fullName>
    </alternativeName>
</protein>
<dbReference type="Pfam" id="PF01193">
    <property type="entry name" value="RNA_pol_L"/>
    <property type="match status" value="1"/>
</dbReference>
<dbReference type="GO" id="GO:0006351">
    <property type="term" value="P:DNA-templated transcription"/>
    <property type="evidence" value="ECO:0007669"/>
    <property type="project" value="InterPro"/>
</dbReference>
<organism evidence="12 13">
    <name type="scientific">Candidatus Shapirobacteria bacterium CG07_land_8_20_14_0_80_39_18</name>
    <dbReference type="NCBI Taxonomy" id="1974882"/>
    <lineage>
        <taxon>Bacteria</taxon>
        <taxon>Candidatus Shapironibacteriota</taxon>
    </lineage>
</organism>
<dbReference type="NCBIfam" id="NF003519">
    <property type="entry name" value="PRK05182.2-5"/>
    <property type="match status" value="1"/>
</dbReference>
<proteinExistence type="inferred from homology"/>
<evidence type="ECO:0000256" key="9">
    <source>
        <dbReference type="ARBA" id="ARBA00033070"/>
    </source>
</evidence>
<dbReference type="FunFam" id="2.170.120.12:FF:000001">
    <property type="entry name" value="DNA-directed RNA polymerase subunit alpha"/>
    <property type="match status" value="1"/>
</dbReference>
<dbReference type="SUPFAM" id="SSF47789">
    <property type="entry name" value="C-terminal domain of RNA polymerase alpha subunit"/>
    <property type="match status" value="1"/>
</dbReference>
<dbReference type="GO" id="GO:0000428">
    <property type="term" value="C:DNA-directed RNA polymerase complex"/>
    <property type="evidence" value="ECO:0007669"/>
    <property type="project" value="UniProtKB-KW"/>
</dbReference>
<dbReference type="CDD" id="cd06928">
    <property type="entry name" value="RNAP_alpha_NTD"/>
    <property type="match status" value="1"/>
</dbReference>
<dbReference type="InterPro" id="IPR011773">
    <property type="entry name" value="DNA-dir_RpoA"/>
</dbReference>
<dbReference type="GO" id="GO:0046983">
    <property type="term" value="F:protein dimerization activity"/>
    <property type="evidence" value="ECO:0007669"/>
    <property type="project" value="InterPro"/>
</dbReference>
<evidence type="ECO:0000256" key="6">
    <source>
        <dbReference type="ARBA" id="ARBA00022695"/>
    </source>
</evidence>
<dbReference type="InterPro" id="IPR011262">
    <property type="entry name" value="DNA-dir_RNA_pol_insert"/>
</dbReference>
<evidence type="ECO:0000313" key="12">
    <source>
        <dbReference type="EMBL" id="PIU34428.1"/>
    </source>
</evidence>
<evidence type="ECO:0000256" key="7">
    <source>
        <dbReference type="ARBA" id="ARBA00023163"/>
    </source>
</evidence>
<dbReference type="InterPro" id="IPR036603">
    <property type="entry name" value="RBP11-like"/>
</dbReference>
<evidence type="ECO:0000256" key="2">
    <source>
        <dbReference type="ARBA" id="ARBA00012418"/>
    </source>
</evidence>
<keyword evidence="6" id="KW-0548">Nucleotidyltransferase</keyword>
<dbReference type="SMART" id="SM00662">
    <property type="entry name" value="RPOLD"/>
    <property type="match status" value="1"/>
</dbReference>
<evidence type="ECO:0000256" key="3">
    <source>
        <dbReference type="ARBA" id="ARBA00015972"/>
    </source>
</evidence>
<dbReference type="GO" id="GO:0003677">
    <property type="term" value="F:DNA binding"/>
    <property type="evidence" value="ECO:0007669"/>
    <property type="project" value="InterPro"/>
</dbReference>
<gene>
    <name evidence="12" type="ORF">COT03_02265</name>
</gene>
<evidence type="ECO:0000256" key="1">
    <source>
        <dbReference type="ARBA" id="ARBA00007123"/>
    </source>
</evidence>
<evidence type="ECO:0000259" key="11">
    <source>
        <dbReference type="SMART" id="SM00662"/>
    </source>
</evidence>
<dbReference type="AlphaFoldDB" id="A0A2M6YQZ0"/>
<keyword evidence="7" id="KW-0804">Transcription</keyword>
<evidence type="ECO:0000256" key="5">
    <source>
        <dbReference type="ARBA" id="ARBA00022679"/>
    </source>
</evidence>
<sequence length="285" mass="31354">MIKSTFQLKIEKDLADFGVFTMEPLQQGYGNTMGNALRRVLLSSLPGAAIVQAKISGVKHLFSTLKGLKEDIVEFTFNLKKVRLSYEGDKPVKITLDKTGPGLIKAGDFKTPPTVEIINKDLVLGTLADKSSRIKGDFLVESGYGYLPSEERESTGEIGVIPLDAIFAPIRRVNYHVGATRVGRVTNFDKLTLEIWTDGSISPKEALLEAAKTLTAFFDQIINPKEVAKEEKVQLKEKASEESLLTIEELELPTRIVNALLKVGLKTVGDLQKAGRKKIAKVKNL</sequence>
<accession>A0A2M6YQZ0</accession>
<dbReference type="NCBIfam" id="TIGR02027">
    <property type="entry name" value="rpoA"/>
    <property type="match status" value="1"/>
</dbReference>
<dbReference type="InterPro" id="IPR011263">
    <property type="entry name" value="DNA-dir_RNA_pol_RpoA/D/Rpb3"/>
</dbReference>
<dbReference type="Pfam" id="PF03118">
    <property type="entry name" value="RNA_pol_A_CTD"/>
    <property type="match status" value="1"/>
</dbReference>
<dbReference type="InterPro" id="IPR036643">
    <property type="entry name" value="RNApol_insert_sf"/>
</dbReference>
<evidence type="ECO:0000256" key="10">
    <source>
        <dbReference type="ARBA" id="ARBA00048552"/>
    </source>
</evidence>
<dbReference type="GO" id="GO:0003899">
    <property type="term" value="F:DNA-directed RNA polymerase activity"/>
    <property type="evidence" value="ECO:0007669"/>
    <property type="project" value="UniProtKB-EC"/>
</dbReference>
<reference evidence="13" key="1">
    <citation type="submission" date="2017-09" db="EMBL/GenBank/DDBJ databases">
        <title>Depth-based differentiation of microbial function through sediment-hosted aquifers and enrichment of novel symbionts in the deep terrestrial subsurface.</title>
        <authorList>
            <person name="Probst A.J."/>
            <person name="Ladd B."/>
            <person name="Jarett J.K."/>
            <person name="Geller-Mcgrath D.E."/>
            <person name="Sieber C.M.K."/>
            <person name="Emerson J.B."/>
            <person name="Anantharaman K."/>
            <person name="Thomas B.C."/>
            <person name="Malmstrom R."/>
            <person name="Stieglmeier M."/>
            <person name="Klingl A."/>
            <person name="Woyke T."/>
            <person name="Ryan C.M."/>
            <person name="Banfield J.F."/>
        </authorList>
    </citation>
    <scope>NUCLEOTIDE SEQUENCE [LARGE SCALE GENOMIC DNA]</scope>
</reference>
<dbReference type="GO" id="GO:0005737">
    <property type="term" value="C:cytoplasm"/>
    <property type="evidence" value="ECO:0007669"/>
    <property type="project" value="UniProtKB-ARBA"/>
</dbReference>
<dbReference type="Gene3D" id="3.30.1360.10">
    <property type="entry name" value="RNA polymerase, RBP11-like subunit"/>
    <property type="match status" value="1"/>
</dbReference>
<comment type="caution">
    <text evidence="12">The sequence shown here is derived from an EMBL/GenBank/DDBJ whole genome shotgun (WGS) entry which is preliminary data.</text>
</comment>
<name>A0A2M6YQZ0_9BACT</name>
<evidence type="ECO:0000313" key="13">
    <source>
        <dbReference type="Proteomes" id="UP000229502"/>
    </source>
</evidence>
<evidence type="ECO:0000256" key="4">
    <source>
        <dbReference type="ARBA" id="ARBA00022478"/>
    </source>
</evidence>
<feature type="non-terminal residue" evidence="12">
    <location>
        <position position="285"/>
    </location>
</feature>
<comment type="catalytic activity">
    <reaction evidence="10">
        <text>RNA(n) + a ribonucleoside 5'-triphosphate = RNA(n+1) + diphosphate</text>
        <dbReference type="Rhea" id="RHEA:21248"/>
        <dbReference type="Rhea" id="RHEA-COMP:14527"/>
        <dbReference type="Rhea" id="RHEA-COMP:17342"/>
        <dbReference type="ChEBI" id="CHEBI:33019"/>
        <dbReference type="ChEBI" id="CHEBI:61557"/>
        <dbReference type="ChEBI" id="CHEBI:140395"/>
        <dbReference type="EC" id="2.7.7.6"/>
    </reaction>
</comment>
<comment type="similarity">
    <text evidence="1">Belongs to the RNA polymerase alpha chain family.</text>
</comment>
<evidence type="ECO:0000256" key="8">
    <source>
        <dbReference type="ARBA" id="ARBA00032524"/>
    </source>
</evidence>
<dbReference type="EC" id="2.7.7.6" evidence="2"/>
<dbReference type="Pfam" id="PF01000">
    <property type="entry name" value="RNA_pol_A_bac"/>
    <property type="match status" value="1"/>
</dbReference>
<keyword evidence="4 12" id="KW-0240">DNA-directed RNA polymerase</keyword>
<dbReference type="EMBL" id="PEWZ01000109">
    <property type="protein sequence ID" value="PIU34428.1"/>
    <property type="molecule type" value="Genomic_DNA"/>
</dbReference>
<dbReference type="Proteomes" id="UP000229502">
    <property type="component" value="Unassembled WGS sequence"/>
</dbReference>
<dbReference type="SUPFAM" id="SSF56553">
    <property type="entry name" value="Insert subdomain of RNA polymerase alpha subunit"/>
    <property type="match status" value="1"/>
</dbReference>
<feature type="domain" description="DNA-directed RNA polymerase RpoA/D/Rpb3-type" evidence="11">
    <location>
        <begin position="17"/>
        <end position="224"/>
    </location>
</feature>
<keyword evidence="5" id="KW-0808">Transferase</keyword>
<dbReference type="Gene3D" id="1.10.150.20">
    <property type="entry name" value="5' to 3' exonuclease, C-terminal subdomain"/>
    <property type="match status" value="1"/>
</dbReference>
<dbReference type="Gene3D" id="2.170.120.12">
    <property type="entry name" value="DNA-directed RNA polymerase, insert domain"/>
    <property type="match status" value="1"/>
</dbReference>
<dbReference type="SUPFAM" id="SSF55257">
    <property type="entry name" value="RBP11-like subunits of RNA polymerase"/>
    <property type="match status" value="1"/>
</dbReference>